<keyword evidence="1" id="KW-0175">Coiled coil</keyword>
<proteinExistence type="predicted"/>
<organism evidence="3 4">
    <name type="scientific">Cupriavidus laharis</name>
    <dbReference type="NCBI Taxonomy" id="151654"/>
    <lineage>
        <taxon>Bacteria</taxon>
        <taxon>Pseudomonadati</taxon>
        <taxon>Pseudomonadota</taxon>
        <taxon>Betaproteobacteria</taxon>
        <taxon>Burkholderiales</taxon>
        <taxon>Burkholderiaceae</taxon>
        <taxon>Cupriavidus</taxon>
    </lineage>
</organism>
<name>A0ABN7Z5A7_9BURK</name>
<comment type="caution">
    <text evidence="3">The sequence shown here is derived from an EMBL/GenBank/DDBJ whole genome shotgun (WGS) entry which is preliminary data.</text>
</comment>
<gene>
    <name evidence="3" type="ORF">LMG23992_04138</name>
</gene>
<keyword evidence="4" id="KW-1185">Reference proteome</keyword>
<evidence type="ECO:0000256" key="2">
    <source>
        <dbReference type="SAM" id="MobiDB-lite"/>
    </source>
</evidence>
<feature type="region of interest" description="Disordered" evidence="2">
    <location>
        <begin position="294"/>
        <end position="349"/>
    </location>
</feature>
<dbReference type="Pfam" id="PF12128">
    <property type="entry name" value="DUF3584"/>
    <property type="match status" value="1"/>
</dbReference>
<dbReference type="InterPro" id="IPR021979">
    <property type="entry name" value="DUF3584"/>
</dbReference>
<evidence type="ECO:0000256" key="1">
    <source>
        <dbReference type="SAM" id="Coils"/>
    </source>
</evidence>
<evidence type="ECO:0000313" key="4">
    <source>
        <dbReference type="Proteomes" id="UP000727654"/>
    </source>
</evidence>
<accession>A0ABN7Z5A7</accession>
<protein>
    <recommendedName>
        <fullName evidence="5">ATP-binding protein</fullName>
    </recommendedName>
</protein>
<feature type="compositionally biased region" description="Basic and acidic residues" evidence="2">
    <location>
        <begin position="336"/>
        <end position="349"/>
    </location>
</feature>
<dbReference type="Proteomes" id="UP000727654">
    <property type="component" value="Unassembled WGS sequence"/>
</dbReference>
<reference evidence="3 4" key="1">
    <citation type="submission" date="2021-08" db="EMBL/GenBank/DDBJ databases">
        <authorList>
            <person name="Peeters C."/>
        </authorList>
    </citation>
    <scope>NUCLEOTIDE SEQUENCE [LARGE SCALE GENOMIC DNA]</scope>
    <source>
        <strain evidence="3 4">LMG 23992</strain>
    </source>
</reference>
<feature type="coiled-coil region" evidence="1">
    <location>
        <begin position="831"/>
        <end position="883"/>
    </location>
</feature>
<sequence>MYRVRRMYLVNAGTNKNKPSRRIVDVDPRDGAAVVGPNGVGKTTTLRLNPLFYGHLPSQIIQAGHGQKSMPRFVFPTPESAVVFEYQRGPSESIDLRLAVLRARRDNPDALEYRLYESAFNRDLFVDGAGNFMDDAGSIAAAANLGVNFTPKLTTSEYRSIILNLRGNTKDSQKLRLLAREYSFTPKAMPNLDRLVAAVVKEHVSFSDLIQVAVGMVNEEIGSASATDRNKLLLKQTKSDITDWIKNRRACEESHKLTPSVEELERCIDRYYGEENDIRLLSCEVSALHNHKSDMLRDATARRDEADEQRRRTEAEKQLAHERLSSSLETTQTNRRKAEQEFRDQESMKKRFDDGKVEHWFQQQENAPLLKAERANIMHQRNIYAAETASIDAEINAAKEQVTIARDSSLEAIDTEWKQAVERRNIQIDSLNTQMKAAIGSARGRHTEQASKAEAAIRASEVALTRARTLSERIEGPVDLCGVVSTLRDEVDALNDEVSQARRTEVERSREHTAACRAFDDIDREVDAAQGQVAGIKDQIASLAGSLEPEDGTVHAAFRQHPREDWENLAKLISPTHLTRTDLSPNFDGTKDALTAFGWSVDLDKIAVPSWANEEDTRAELLATQQRLDATQRHFDELKGKRDTTSAQVTSAHNQLLLAQSQVSLVEKNRTTKSQSLDRAKLALEEAKKEERERFTADVKRLSKELSDLEAGRAAQSKAAKEELSKIETRFGKQLWDADIAAKKEATEFEDKRLAIKEQAQVHLRDLDAQRRQRLREKDLDPAKIDAWDTRRRKIDSELRQIEDNATLVDQWRDWLKANGPAELIRLEGELQAAESALSAASGALKEHEAQAMRAAEIHRVQQATLEKQITDLAEQCRKLQALADELPAPMRMDVSFDANMPSSQLINNVDSARSKLAATNRRIGELHQTVYNRLTAGENNVKEFVEKSVSEATERIDKAHALVKCHRNIPGEIVSNLNNTLRVILDTIERFHGAIQSFETEIKRFNRELGKGLRSVQPFERIKDLEIEMVTDFSDLGFMERLKKVSQFAKETHFTLGRAGQRREVPDVGAEIVLQEFANTIATGGRLEVDLASHIRIRGKVMENGVEKSFQRESELQNVSSNGLTSIILITLLIGMLNMIRGSDQVYVTWVTDEVGKFDGPNFIALMDMLRDNRIDVITASPDLNPRHYRKFAQRYRLEDMGVIRMFAPPKLPAAIEEDVLANVSGEVL</sequence>
<evidence type="ECO:0008006" key="5">
    <source>
        <dbReference type="Google" id="ProtNLM"/>
    </source>
</evidence>
<evidence type="ECO:0000313" key="3">
    <source>
        <dbReference type="EMBL" id="CAG9180000.1"/>
    </source>
</evidence>
<dbReference type="EMBL" id="CAJZAI010000011">
    <property type="protein sequence ID" value="CAG9180000.1"/>
    <property type="molecule type" value="Genomic_DNA"/>
</dbReference>
<feature type="coiled-coil region" evidence="1">
    <location>
        <begin position="670"/>
        <end position="712"/>
    </location>
</feature>
<feature type="compositionally biased region" description="Basic and acidic residues" evidence="2">
    <location>
        <begin position="294"/>
        <end position="324"/>
    </location>
</feature>